<dbReference type="InterPro" id="IPR011009">
    <property type="entry name" value="Kinase-like_dom_sf"/>
</dbReference>
<organism evidence="12 13">
    <name type="scientific">Dimorphilus gyrociliatus</name>
    <dbReference type="NCBI Taxonomy" id="2664684"/>
    <lineage>
        <taxon>Eukaryota</taxon>
        <taxon>Metazoa</taxon>
        <taxon>Spiralia</taxon>
        <taxon>Lophotrochozoa</taxon>
        <taxon>Annelida</taxon>
        <taxon>Polychaeta</taxon>
        <taxon>Polychaeta incertae sedis</taxon>
        <taxon>Dinophilidae</taxon>
        <taxon>Dimorphilus</taxon>
    </lineage>
</organism>
<evidence type="ECO:0000256" key="3">
    <source>
        <dbReference type="ARBA" id="ARBA00022692"/>
    </source>
</evidence>
<proteinExistence type="predicted"/>
<keyword evidence="8" id="KW-0141">cGMP biosynthesis</keyword>
<keyword evidence="4" id="KW-0547">Nucleotide-binding</keyword>
<dbReference type="AlphaFoldDB" id="A0A7I8VVT9"/>
<dbReference type="GO" id="GO:0005524">
    <property type="term" value="F:ATP binding"/>
    <property type="evidence" value="ECO:0007669"/>
    <property type="project" value="InterPro"/>
</dbReference>
<dbReference type="InterPro" id="IPR029787">
    <property type="entry name" value="Nucleotide_cyclase"/>
</dbReference>
<evidence type="ECO:0000256" key="6">
    <source>
        <dbReference type="ARBA" id="ARBA00023136"/>
    </source>
</evidence>
<comment type="subcellular location">
    <subcellularLocation>
        <location evidence="1">Membrane</location>
        <topology evidence="1">Single-pass membrane protein</topology>
    </subcellularLocation>
</comment>
<dbReference type="InterPro" id="IPR001054">
    <property type="entry name" value="A/G_cyclase"/>
</dbReference>
<dbReference type="Pfam" id="PF07714">
    <property type="entry name" value="PK_Tyr_Ser-Thr"/>
    <property type="match status" value="1"/>
</dbReference>
<dbReference type="GO" id="GO:0001653">
    <property type="term" value="F:peptide receptor activity"/>
    <property type="evidence" value="ECO:0007669"/>
    <property type="project" value="TreeGrafter"/>
</dbReference>
<evidence type="ECO:0000313" key="13">
    <source>
        <dbReference type="Proteomes" id="UP000549394"/>
    </source>
</evidence>
<keyword evidence="13" id="KW-1185">Reference proteome</keyword>
<dbReference type="EC" id="4.6.1.2" evidence="2"/>
<evidence type="ECO:0000259" key="10">
    <source>
        <dbReference type="PROSITE" id="PS50011"/>
    </source>
</evidence>
<accession>A0A7I8VVT9</accession>
<dbReference type="InterPro" id="IPR028082">
    <property type="entry name" value="Peripla_BP_I"/>
</dbReference>
<evidence type="ECO:0000256" key="5">
    <source>
        <dbReference type="ARBA" id="ARBA00022989"/>
    </source>
</evidence>
<evidence type="ECO:0000256" key="1">
    <source>
        <dbReference type="ARBA" id="ARBA00004167"/>
    </source>
</evidence>
<name>A0A7I8VVT9_9ANNE</name>
<dbReference type="InterPro" id="IPR000719">
    <property type="entry name" value="Prot_kinase_dom"/>
</dbReference>
<dbReference type="PROSITE" id="PS50011">
    <property type="entry name" value="PROTEIN_KINASE_DOM"/>
    <property type="match status" value="1"/>
</dbReference>
<dbReference type="Proteomes" id="UP000549394">
    <property type="component" value="Unassembled WGS sequence"/>
</dbReference>
<dbReference type="Gene3D" id="1.10.510.10">
    <property type="entry name" value="Transferase(Phosphotransferase) domain 1"/>
    <property type="match status" value="1"/>
</dbReference>
<sequence length="924" mass="107508">MAKRIRIILFIHLIWPTIIFIRCVKIGVILDRTNNRFSFDRIEDVLEIGRLEVIDRYGIHFDFIKRISNVSECGSKEVILKTAELYKKHNITIFIGPSCSDELFYTAPLISGADLLQITAVGLTIDRSIANIYENTIRLSGNIKISSYRQFITILLNKYNWHKIILLYETTNSEFRIKAEEIFENLDSNVSYNVTLIKINSFDNNTLQDFMLNLQTKGRIFFLFFSFKNEVKFMKFAYKSMMTSSSYVYIAFHSDDEIEEMDIFNKVNSNANAFRQYFYVRYQNPNNTVWNNFKKIVRHHKPDYTLFERNIWQLLYLESVLVLGYVLDRCEDCRLSKRIKGSTILNLLRGRKIFLHDFNDIKFDKNVDKSLGLEFMQYDVIKKKYIPLFSYNTNFGKHQFIPDISWIAGSIPLDEPECGFGRDCSFSILENFSIYFILLIVLLFLVIPIIVRTIVYYRFRLVRESEDNSYFIDWLQVQAVNEYNEDTNSTKSSLNSCSRSQTSSKKLGYDLDEDKILSIFSTDSFKQSHTVIYKQNRVFVKRLENIGITFSKTVQEDLKARRQIDHNNLIEFISISILSNYVFLFEEFCSRGNLQNLILSHDFALEQSLRYELMKDITNGMIYLHKSPIKIHGFLTSKSCVINSRMILKITDFGLNSLREIDGYDPHPSTLLWTAPEVLREHSAISQAADVYSFGIILQELISQSKPFYEQFPPETIVELVKSSSEVSYRPKCAVICPQDLFTLMTNCWNEDYDIRPNFQVAKDILNSIEISKKTYIDNLMARLQMYAKNLEILVEERMEEVKGEKDRSDEILHMMLPKSIARDLKNGKRVRPAKYDCVTILFSDIVGFTELCAKSTPFDVLEFLNSLYESFDAILDQRDVFKVATIGDAFMVASGLPIRNGSTHAIEIAYTALLFISSTKGIN</sequence>
<feature type="domain" description="Protein kinase" evidence="10">
    <location>
        <begin position="514"/>
        <end position="777"/>
    </location>
</feature>
<dbReference type="PANTHER" id="PTHR11920">
    <property type="entry name" value="GUANYLYL CYCLASE"/>
    <property type="match status" value="1"/>
</dbReference>
<dbReference type="Gene3D" id="3.30.70.1230">
    <property type="entry name" value="Nucleotide cyclase"/>
    <property type="match status" value="1"/>
</dbReference>
<evidence type="ECO:0000256" key="9">
    <source>
        <dbReference type="SAM" id="Phobius"/>
    </source>
</evidence>
<keyword evidence="6 9" id="KW-0472">Membrane</keyword>
<dbReference type="SUPFAM" id="SSF53822">
    <property type="entry name" value="Periplasmic binding protein-like I"/>
    <property type="match status" value="1"/>
</dbReference>
<dbReference type="Pfam" id="PF01094">
    <property type="entry name" value="ANF_receptor"/>
    <property type="match status" value="1"/>
</dbReference>
<dbReference type="PANTHER" id="PTHR11920:SF499">
    <property type="entry name" value="GUANYLATE CYCLASE DOMAIN-CONTAINING PROTEIN"/>
    <property type="match status" value="1"/>
</dbReference>
<feature type="transmembrane region" description="Helical" evidence="9">
    <location>
        <begin position="569"/>
        <end position="585"/>
    </location>
</feature>
<dbReference type="SUPFAM" id="SSF55073">
    <property type="entry name" value="Nucleotide cyclase"/>
    <property type="match status" value="1"/>
</dbReference>
<evidence type="ECO:0000256" key="2">
    <source>
        <dbReference type="ARBA" id="ARBA00012202"/>
    </source>
</evidence>
<dbReference type="InterPro" id="IPR001828">
    <property type="entry name" value="ANF_lig-bd_rcpt"/>
</dbReference>
<dbReference type="EMBL" id="CAJFCJ010000009">
    <property type="protein sequence ID" value="CAD5118690.1"/>
    <property type="molecule type" value="Genomic_DNA"/>
</dbReference>
<evidence type="ECO:0000256" key="8">
    <source>
        <dbReference type="ARBA" id="ARBA00023293"/>
    </source>
</evidence>
<dbReference type="GO" id="GO:0004016">
    <property type="term" value="F:adenylate cyclase activity"/>
    <property type="evidence" value="ECO:0007669"/>
    <property type="project" value="TreeGrafter"/>
</dbReference>
<dbReference type="GO" id="GO:0005886">
    <property type="term" value="C:plasma membrane"/>
    <property type="evidence" value="ECO:0007669"/>
    <property type="project" value="TreeGrafter"/>
</dbReference>
<dbReference type="OrthoDB" id="1890790at2759"/>
<dbReference type="GO" id="GO:0007168">
    <property type="term" value="P:receptor guanylyl cyclase signaling pathway"/>
    <property type="evidence" value="ECO:0007669"/>
    <property type="project" value="TreeGrafter"/>
</dbReference>
<dbReference type="Gene3D" id="3.40.50.2300">
    <property type="match status" value="1"/>
</dbReference>
<dbReference type="InterPro" id="IPR001245">
    <property type="entry name" value="Ser-Thr/Tyr_kinase_cat_dom"/>
</dbReference>
<feature type="transmembrane region" description="Helical" evidence="9">
    <location>
        <begin position="432"/>
        <end position="455"/>
    </location>
</feature>
<dbReference type="GO" id="GO:0004383">
    <property type="term" value="F:guanylate cyclase activity"/>
    <property type="evidence" value="ECO:0007669"/>
    <property type="project" value="UniProtKB-EC"/>
</dbReference>
<dbReference type="GO" id="GO:0004672">
    <property type="term" value="F:protein kinase activity"/>
    <property type="evidence" value="ECO:0007669"/>
    <property type="project" value="InterPro"/>
</dbReference>
<dbReference type="SMART" id="SM00044">
    <property type="entry name" value="CYCc"/>
    <property type="match status" value="1"/>
</dbReference>
<evidence type="ECO:0000256" key="4">
    <source>
        <dbReference type="ARBA" id="ARBA00022741"/>
    </source>
</evidence>
<dbReference type="CDD" id="cd07302">
    <property type="entry name" value="CHD"/>
    <property type="match status" value="1"/>
</dbReference>
<dbReference type="GO" id="GO:0035556">
    <property type="term" value="P:intracellular signal transduction"/>
    <property type="evidence" value="ECO:0007669"/>
    <property type="project" value="InterPro"/>
</dbReference>
<evidence type="ECO:0000256" key="7">
    <source>
        <dbReference type="ARBA" id="ARBA00023239"/>
    </source>
</evidence>
<feature type="domain" description="Guanylate cyclase" evidence="11">
    <location>
        <begin position="840"/>
        <end position="924"/>
    </location>
</feature>
<keyword evidence="7" id="KW-0456">Lyase</keyword>
<dbReference type="Pfam" id="PF00211">
    <property type="entry name" value="Guanylate_cyc"/>
    <property type="match status" value="1"/>
</dbReference>
<evidence type="ECO:0000313" key="12">
    <source>
        <dbReference type="EMBL" id="CAD5118690.1"/>
    </source>
</evidence>
<evidence type="ECO:0000259" key="11">
    <source>
        <dbReference type="PROSITE" id="PS50125"/>
    </source>
</evidence>
<protein>
    <recommendedName>
        <fullName evidence="2">guanylate cyclase</fullName>
        <ecNumber evidence="2">4.6.1.2</ecNumber>
    </recommendedName>
</protein>
<gene>
    <name evidence="12" type="ORF">DGYR_LOCUS7022</name>
</gene>
<reference evidence="12 13" key="1">
    <citation type="submission" date="2020-08" db="EMBL/GenBank/DDBJ databases">
        <authorList>
            <person name="Hejnol A."/>
        </authorList>
    </citation>
    <scope>NUCLEOTIDE SEQUENCE [LARGE SCALE GENOMIC DNA]</scope>
</reference>
<keyword evidence="5 9" id="KW-1133">Transmembrane helix</keyword>
<dbReference type="InterPro" id="IPR050401">
    <property type="entry name" value="Cyclic_nucleotide_synthase"/>
</dbReference>
<keyword evidence="3 9" id="KW-0812">Transmembrane</keyword>
<dbReference type="SUPFAM" id="SSF56112">
    <property type="entry name" value="Protein kinase-like (PK-like)"/>
    <property type="match status" value="1"/>
</dbReference>
<feature type="transmembrane region" description="Helical" evidence="9">
    <location>
        <begin position="7"/>
        <end position="30"/>
    </location>
</feature>
<comment type="caution">
    <text evidence="12">The sequence shown here is derived from an EMBL/GenBank/DDBJ whole genome shotgun (WGS) entry which is preliminary data.</text>
</comment>
<dbReference type="PROSITE" id="PS50125">
    <property type="entry name" value="GUANYLATE_CYCLASE_2"/>
    <property type="match status" value="1"/>
</dbReference>